<organism evidence="4 5">
    <name type="scientific">Pontibacter aydingkolensis</name>
    <dbReference type="NCBI Taxonomy" id="1911536"/>
    <lineage>
        <taxon>Bacteria</taxon>
        <taxon>Pseudomonadati</taxon>
        <taxon>Bacteroidota</taxon>
        <taxon>Cytophagia</taxon>
        <taxon>Cytophagales</taxon>
        <taxon>Hymenobacteraceae</taxon>
        <taxon>Pontibacter</taxon>
    </lineage>
</organism>
<keyword evidence="4" id="KW-0808">Transferase</keyword>
<reference evidence="4 5" key="1">
    <citation type="journal article" date="2016" name="Int. J. Syst. Evol. Microbiol.">
        <title>Pontibacter aydingkolensis sp. nov., isolated from soil of a salt lake.</title>
        <authorList>
            <person name="Osman G."/>
            <person name="Zhang T."/>
            <person name="Lou K."/>
            <person name="Gao Y."/>
            <person name="Chang W."/>
            <person name="Lin Q."/>
            <person name="Yang H.M."/>
            <person name="Huo X.D."/>
            <person name="Wang N."/>
        </authorList>
    </citation>
    <scope>NUCLEOTIDE SEQUENCE [LARGE SCALE GENOMIC DNA]</scope>
    <source>
        <strain evidence="4 5">KACC 19255</strain>
    </source>
</reference>
<dbReference type="InterPro" id="IPR015422">
    <property type="entry name" value="PyrdxlP-dep_Trfase_small"/>
</dbReference>
<dbReference type="InterPro" id="IPR015421">
    <property type="entry name" value="PyrdxlP-dep_Trfase_major"/>
</dbReference>
<evidence type="ECO:0000313" key="4">
    <source>
        <dbReference type="EMBL" id="MBW7467794.1"/>
    </source>
</evidence>
<dbReference type="InterPro" id="IPR000277">
    <property type="entry name" value="Cys/Met-Metab_PyrdxlP-dep_enz"/>
</dbReference>
<comment type="similarity">
    <text evidence="3">Belongs to the trans-sulfuration enzymes family.</text>
</comment>
<keyword evidence="4" id="KW-0032">Aminotransferase</keyword>
<comment type="cofactor">
    <cofactor evidence="1 3">
        <name>pyridoxal 5'-phosphate</name>
        <dbReference type="ChEBI" id="CHEBI:597326"/>
    </cofactor>
</comment>
<dbReference type="CDD" id="cd00614">
    <property type="entry name" value="CGS_like"/>
    <property type="match status" value="1"/>
</dbReference>
<dbReference type="GO" id="GO:0008483">
    <property type="term" value="F:transaminase activity"/>
    <property type="evidence" value="ECO:0007669"/>
    <property type="project" value="UniProtKB-KW"/>
</dbReference>
<name>A0ABS7CVA9_9BACT</name>
<dbReference type="RefSeq" id="WP_219877674.1">
    <property type="nucleotide sequence ID" value="NZ_JAHYXK010000009.1"/>
</dbReference>
<dbReference type="InterPro" id="IPR015424">
    <property type="entry name" value="PyrdxlP-dep_Trfase"/>
</dbReference>
<keyword evidence="5" id="KW-1185">Reference proteome</keyword>
<proteinExistence type="inferred from homology"/>
<dbReference type="PROSITE" id="PS00868">
    <property type="entry name" value="CYS_MET_METAB_PP"/>
    <property type="match status" value="1"/>
</dbReference>
<dbReference type="PANTHER" id="PTHR11808">
    <property type="entry name" value="TRANS-SULFURATION ENZYME FAMILY MEMBER"/>
    <property type="match status" value="1"/>
</dbReference>
<dbReference type="Proteomes" id="UP000813018">
    <property type="component" value="Unassembled WGS sequence"/>
</dbReference>
<comment type="caution">
    <text evidence="4">The sequence shown here is derived from an EMBL/GenBank/DDBJ whole genome shotgun (WGS) entry which is preliminary data.</text>
</comment>
<accession>A0ABS7CVA9</accession>
<dbReference type="Gene3D" id="3.90.1150.10">
    <property type="entry name" value="Aspartate Aminotransferase, domain 1"/>
    <property type="match status" value="1"/>
</dbReference>
<sequence>MYNKRTGCVQNQQQRQGVNTPIFTSTANRYIGNDEIVYPRNFNTENQKAIVEKLCLLERGEAGMILSSGTAAISTVLFSLLKAGDHALLSREIYGGTLKLVKEEFTKFNIAFDLVPNAEIGNIKSLIRENTKVIYTETPSNPLLSVVDLQAIANIAREHQILTVVDNTFATPIIQNPIALGIDIVVHSGTKYLGGHHDLCFGAVVTTQKLKDIIYQSALNFGGSLNGLDCYLIERSLKTLALRVEKQNDNAMRVAKALQENAGISNVYYPGLVNHPNHAIAARQMEGGFGGMLSFELKDIGKTDEFLDRLQLIIPALSLGGVETTICQPSNSSHASLTEAERLGQGITDALLRLSVGIEDADDLIRDIEKALTA</sequence>
<dbReference type="EMBL" id="JAHYXK010000009">
    <property type="protein sequence ID" value="MBW7467794.1"/>
    <property type="molecule type" value="Genomic_DNA"/>
</dbReference>
<keyword evidence="2 3" id="KW-0663">Pyridoxal phosphate</keyword>
<gene>
    <name evidence="4" type="ORF">K0O23_12020</name>
</gene>
<evidence type="ECO:0000256" key="3">
    <source>
        <dbReference type="RuleBase" id="RU362118"/>
    </source>
</evidence>
<dbReference type="SUPFAM" id="SSF53383">
    <property type="entry name" value="PLP-dependent transferases"/>
    <property type="match status" value="1"/>
</dbReference>
<dbReference type="PIRSF" id="PIRSF001434">
    <property type="entry name" value="CGS"/>
    <property type="match status" value="1"/>
</dbReference>
<dbReference type="Pfam" id="PF01053">
    <property type="entry name" value="Cys_Met_Meta_PP"/>
    <property type="match status" value="1"/>
</dbReference>
<evidence type="ECO:0000256" key="1">
    <source>
        <dbReference type="ARBA" id="ARBA00001933"/>
    </source>
</evidence>
<protein>
    <submittedName>
        <fullName evidence="4">Aminotransferase class I/II-fold pyridoxal phosphate-dependent enzyme</fullName>
    </submittedName>
</protein>
<dbReference type="Gene3D" id="3.40.640.10">
    <property type="entry name" value="Type I PLP-dependent aspartate aminotransferase-like (Major domain)"/>
    <property type="match status" value="1"/>
</dbReference>
<evidence type="ECO:0000256" key="2">
    <source>
        <dbReference type="ARBA" id="ARBA00022898"/>
    </source>
</evidence>
<evidence type="ECO:0000313" key="5">
    <source>
        <dbReference type="Proteomes" id="UP000813018"/>
    </source>
</evidence>
<dbReference type="InterPro" id="IPR054542">
    <property type="entry name" value="Cys_met_metab_PP"/>
</dbReference>